<evidence type="ECO:0000313" key="1">
    <source>
        <dbReference type="EMBL" id="KAH0936367.1"/>
    </source>
</evidence>
<comment type="caution">
    <text evidence="1">The sequence shown here is derived from an EMBL/GenBank/DDBJ whole genome shotgun (WGS) entry which is preliminary data.</text>
</comment>
<evidence type="ECO:0000313" key="2">
    <source>
        <dbReference type="Proteomes" id="UP000824890"/>
    </source>
</evidence>
<proteinExistence type="predicted"/>
<dbReference type="EMBL" id="JAGKQM010000003">
    <property type="protein sequence ID" value="KAH0936367.1"/>
    <property type="molecule type" value="Genomic_DNA"/>
</dbReference>
<dbReference type="Proteomes" id="UP000824890">
    <property type="component" value="Unassembled WGS sequence"/>
</dbReference>
<accession>A0ABQ8E4P5</accession>
<sequence length="163" mass="18252">MGVRAKTMTECQETVCKSLCQNIKTIPCTSCVFRCAFPSSFQHSDTSVNEVDQRVICYRNCVVGCGTDNACHERCKKSCGYPPLVNQVDQRVICYRNCDVGCETNNACHERCKKTCGYPPLSNEVDQRIICYRNCDVGCGTDIACHERCKKSCAYPPLLNVHL</sequence>
<name>A0ABQ8E4P5_BRANA</name>
<keyword evidence="2" id="KW-1185">Reference proteome</keyword>
<reference evidence="1 2" key="1">
    <citation type="submission" date="2021-05" db="EMBL/GenBank/DDBJ databases">
        <title>Genome Assembly of Synthetic Allotetraploid Brassica napus Reveals Homoeologous Exchanges between Subgenomes.</title>
        <authorList>
            <person name="Davis J.T."/>
        </authorList>
    </citation>
    <scope>NUCLEOTIDE SEQUENCE [LARGE SCALE GENOMIC DNA]</scope>
    <source>
        <strain evidence="2">cv. Da-Ae</strain>
        <tissue evidence="1">Seedling</tissue>
    </source>
</reference>
<organism evidence="1 2">
    <name type="scientific">Brassica napus</name>
    <name type="common">Rape</name>
    <dbReference type="NCBI Taxonomy" id="3708"/>
    <lineage>
        <taxon>Eukaryota</taxon>
        <taxon>Viridiplantae</taxon>
        <taxon>Streptophyta</taxon>
        <taxon>Embryophyta</taxon>
        <taxon>Tracheophyta</taxon>
        <taxon>Spermatophyta</taxon>
        <taxon>Magnoliopsida</taxon>
        <taxon>eudicotyledons</taxon>
        <taxon>Gunneridae</taxon>
        <taxon>Pentapetalae</taxon>
        <taxon>rosids</taxon>
        <taxon>malvids</taxon>
        <taxon>Brassicales</taxon>
        <taxon>Brassicaceae</taxon>
        <taxon>Brassiceae</taxon>
        <taxon>Brassica</taxon>
    </lineage>
</organism>
<protein>
    <submittedName>
        <fullName evidence="1">Uncharacterized protein</fullName>
    </submittedName>
</protein>
<gene>
    <name evidence="1" type="ORF">HID58_013484</name>
</gene>